<name>A0A7Z0EFU0_9MICO</name>
<evidence type="ECO:0000313" key="2">
    <source>
        <dbReference type="Proteomes" id="UP000537260"/>
    </source>
</evidence>
<accession>A0A7Z0EFU0</accession>
<sequence>MTLSARAAALSPSRRSSLSRPCHRVRRLSPFRWSSVSRPWFCVRRLSPSRRSSVSRPWFCVLGSWWRDLDRLDRRGGVDQRCVARVQVGGVGLPPVGRACRDPGFACSGRGGGISTGSIGGVVSIGGVLLEFRSAGSVSLPLVERVETLVLRARVVVAGSRQARSAGLCRLAGWCQPAGWCPTSGVVSINGCAGRSAIGAESEQPITAPVPRRFGELPYRMYCMQYSI</sequence>
<keyword evidence="2" id="KW-1185">Reference proteome</keyword>
<comment type="caution">
    <text evidence="1">The sequence shown here is derived from an EMBL/GenBank/DDBJ whole genome shotgun (WGS) entry which is preliminary data.</text>
</comment>
<dbReference type="AlphaFoldDB" id="A0A7Z0EFU0"/>
<gene>
    <name evidence="1" type="ORF">HNR05_002231</name>
</gene>
<protein>
    <submittedName>
        <fullName evidence="1">Uncharacterized protein</fullName>
    </submittedName>
</protein>
<proteinExistence type="predicted"/>
<dbReference type="Proteomes" id="UP000537260">
    <property type="component" value="Unassembled WGS sequence"/>
</dbReference>
<organism evidence="1 2">
    <name type="scientific">Glaciibacter psychrotolerans</name>
    <dbReference type="NCBI Taxonomy" id="670054"/>
    <lineage>
        <taxon>Bacteria</taxon>
        <taxon>Bacillati</taxon>
        <taxon>Actinomycetota</taxon>
        <taxon>Actinomycetes</taxon>
        <taxon>Micrococcales</taxon>
        <taxon>Microbacteriaceae</taxon>
        <taxon>Glaciibacter</taxon>
    </lineage>
</organism>
<dbReference type="EMBL" id="JACCFM010000001">
    <property type="protein sequence ID" value="NYJ20440.1"/>
    <property type="molecule type" value="Genomic_DNA"/>
</dbReference>
<evidence type="ECO:0000313" key="1">
    <source>
        <dbReference type="EMBL" id="NYJ20440.1"/>
    </source>
</evidence>
<reference evidence="1 2" key="1">
    <citation type="submission" date="2020-07" db="EMBL/GenBank/DDBJ databases">
        <title>Sequencing the genomes of 1000 actinobacteria strains.</title>
        <authorList>
            <person name="Klenk H.-P."/>
        </authorList>
    </citation>
    <scope>NUCLEOTIDE SEQUENCE [LARGE SCALE GENOMIC DNA]</scope>
    <source>
        <strain evidence="1 2">LI1</strain>
    </source>
</reference>